<evidence type="ECO:0000313" key="9">
    <source>
        <dbReference type="Proteomes" id="UP000056090"/>
    </source>
</evidence>
<evidence type="ECO:0000256" key="1">
    <source>
        <dbReference type="ARBA" id="ARBA00004496"/>
    </source>
</evidence>
<keyword evidence="6" id="KW-0862">Zinc</keyword>
<dbReference type="KEGG" id="aal:EP13_11925"/>
<keyword evidence="4" id="KW-0521">NADP</keyword>
<dbReference type="PANTHER" id="PTHR44154">
    <property type="entry name" value="QUINONE OXIDOREDUCTASE"/>
    <property type="match status" value="1"/>
</dbReference>
<dbReference type="EMBL" id="CP008849">
    <property type="protein sequence ID" value="AIF99332.1"/>
    <property type="molecule type" value="Genomic_DNA"/>
</dbReference>
<dbReference type="Gene3D" id="3.40.50.720">
    <property type="entry name" value="NAD(P)-binding Rossmann-like Domain"/>
    <property type="match status" value="1"/>
</dbReference>
<dbReference type="PROSITE" id="PS01162">
    <property type="entry name" value="QOR_ZETA_CRYSTAL"/>
    <property type="match status" value="1"/>
</dbReference>
<dbReference type="GO" id="GO:0016491">
    <property type="term" value="F:oxidoreductase activity"/>
    <property type="evidence" value="ECO:0007669"/>
    <property type="project" value="UniProtKB-KW"/>
</dbReference>
<organism evidence="8 9">
    <name type="scientific">Alteromonas australica</name>
    <dbReference type="NCBI Taxonomy" id="589873"/>
    <lineage>
        <taxon>Bacteria</taxon>
        <taxon>Pseudomonadati</taxon>
        <taxon>Pseudomonadota</taxon>
        <taxon>Gammaproteobacteria</taxon>
        <taxon>Alteromonadales</taxon>
        <taxon>Alteromonadaceae</taxon>
        <taxon>Alteromonas/Salinimonas group</taxon>
        <taxon>Alteromonas</taxon>
    </lineage>
</organism>
<dbReference type="InterPro" id="IPR002364">
    <property type="entry name" value="Quin_OxRdtase/zeta-crystal_CS"/>
</dbReference>
<dbReference type="GeneID" id="78255610"/>
<dbReference type="InterPro" id="IPR036291">
    <property type="entry name" value="NAD(P)-bd_dom_sf"/>
</dbReference>
<keyword evidence="5" id="KW-0694">RNA-binding</keyword>
<evidence type="ECO:0000256" key="2">
    <source>
        <dbReference type="ARBA" id="ARBA00011881"/>
    </source>
</evidence>
<dbReference type="GO" id="GO:0003723">
    <property type="term" value="F:RNA binding"/>
    <property type="evidence" value="ECO:0007669"/>
    <property type="project" value="UniProtKB-KW"/>
</dbReference>
<dbReference type="InterPro" id="IPR020843">
    <property type="entry name" value="ER"/>
</dbReference>
<keyword evidence="3" id="KW-0963">Cytoplasm</keyword>
<evidence type="ECO:0000313" key="8">
    <source>
        <dbReference type="EMBL" id="AIF99332.1"/>
    </source>
</evidence>
<dbReference type="Pfam" id="PF08240">
    <property type="entry name" value="ADH_N"/>
    <property type="match status" value="1"/>
</dbReference>
<dbReference type="GO" id="GO:0005737">
    <property type="term" value="C:cytoplasm"/>
    <property type="evidence" value="ECO:0007669"/>
    <property type="project" value="UniProtKB-SubCell"/>
</dbReference>
<protein>
    <recommendedName>
        <fullName evidence="6">Zinc-type alcohol dehydrogenase-like protein</fullName>
    </recommendedName>
</protein>
<dbReference type="Gene3D" id="3.90.180.10">
    <property type="entry name" value="Medium-chain alcohol dehydrogenases, catalytic domain"/>
    <property type="match status" value="1"/>
</dbReference>
<dbReference type="RefSeq" id="WP_044057433.1">
    <property type="nucleotide sequence ID" value="NZ_CBCSKJ010000003.1"/>
</dbReference>
<proteinExistence type="inferred from homology"/>
<dbReference type="InterPro" id="IPR013154">
    <property type="entry name" value="ADH-like_N"/>
</dbReference>
<dbReference type="NCBIfam" id="TIGR02817">
    <property type="entry name" value="adh_fam_1"/>
    <property type="match status" value="1"/>
</dbReference>
<dbReference type="SUPFAM" id="SSF51735">
    <property type="entry name" value="NAD(P)-binding Rossmann-fold domains"/>
    <property type="match status" value="1"/>
</dbReference>
<keyword evidence="9" id="KW-1185">Reference proteome</keyword>
<gene>
    <name evidence="8" type="ORF">EP13_11925</name>
</gene>
<dbReference type="InterPro" id="IPR011032">
    <property type="entry name" value="GroES-like_sf"/>
</dbReference>
<keyword evidence="6" id="KW-0560">Oxidoreductase</keyword>
<dbReference type="InterPro" id="IPR014182">
    <property type="entry name" value="ADH_Zn_typ-1"/>
</dbReference>
<comment type="similarity">
    <text evidence="6">Belongs to the zinc-containing alcohol dehydrogenase family. Quinone oxidoreductase subfamily.</text>
</comment>
<comment type="subcellular location">
    <subcellularLocation>
        <location evidence="1">Cytoplasm</location>
    </subcellularLocation>
</comment>
<reference evidence="8 9" key="1">
    <citation type="submission" date="2014-06" db="EMBL/GenBank/DDBJ databases">
        <title>Genomes of Alteromonas australica, a world apart.</title>
        <authorList>
            <person name="Gonzaga A."/>
            <person name="Lopez-Perez M."/>
            <person name="Rodriguez-Valera F."/>
        </authorList>
    </citation>
    <scope>NUCLEOTIDE SEQUENCE [LARGE SCALE GENOMIC DNA]</scope>
    <source>
        <strain evidence="8 9">H 17</strain>
    </source>
</reference>
<keyword evidence="6" id="KW-0479">Metal-binding</keyword>
<dbReference type="InterPro" id="IPR051603">
    <property type="entry name" value="Zinc-ADH_QOR/CCCR"/>
</dbReference>
<dbReference type="GO" id="GO:0008270">
    <property type="term" value="F:zinc ion binding"/>
    <property type="evidence" value="ECO:0007669"/>
    <property type="project" value="InterPro"/>
</dbReference>
<dbReference type="CDD" id="cd08252">
    <property type="entry name" value="AL_MDR"/>
    <property type="match status" value="1"/>
</dbReference>
<dbReference type="PANTHER" id="PTHR44154:SF1">
    <property type="entry name" value="QUINONE OXIDOREDUCTASE"/>
    <property type="match status" value="1"/>
</dbReference>
<accession>A0A075P7R0</accession>
<evidence type="ECO:0000256" key="6">
    <source>
        <dbReference type="RuleBase" id="RU364000"/>
    </source>
</evidence>
<dbReference type="eggNOG" id="COG0604">
    <property type="taxonomic scope" value="Bacteria"/>
</dbReference>
<evidence type="ECO:0000259" key="7">
    <source>
        <dbReference type="SMART" id="SM00829"/>
    </source>
</evidence>
<evidence type="ECO:0000256" key="3">
    <source>
        <dbReference type="ARBA" id="ARBA00022490"/>
    </source>
</evidence>
<dbReference type="SUPFAM" id="SSF50129">
    <property type="entry name" value="GroES-like"/>
    <property type="match status" value="1"/>
</dbReference>
<evidence type="ECO:0000256" key="4">
    <source>
        <dbReference type="ARBA" id="ARBA00022857"/>
    </source>
</evidence>
<comment type="subunit">
    <text evidence="2">Homotetramer.</text>
</comment>
<dbReference type="SMART" id="SM00829">
    <property type="entry name" value="PKS_ER"/>
    <property type="match status" value="1"/>
</dbReference>
<dbReference type="AlphaFoldDB" id="A0A075P7R0"/>
<sequence length="341" mass="36676">MKAVGYTSSLPISHCDALKDIELDKPAPSGRDVLVKISAIAVNPVDYKIRQRVSPEKGTSKVLGWDAVGEIVAVGSEVQQFNVGDRVFYAGDLTRQGSNAEYQLVDERIVGNAPSSLSDSDAAALPLTTITAWELVFEHLAIKKQPVGKVEKTDDLVLVVGAAGGVGSVMLQLLKQLTGATVIATASRDSSKAWVERLGADYVVDHSQPLSAQIKGLGLGEVTHVASLNNTDSYIDTYVDLMKPMGKIALIDDPESLDVKKLKQKSISLHWEFMFTRAMFATADMQEQGRLLTEMASLIDKGCINTTVGKHLGKINAENLMAAHRELESGTAIGKIVLEGF</sequence>
<feature type="domain" description="Enoyl reductase (ER)" evidence="7">
    <location>
        <begin position="16"/>
        <end position="338"/>
    </location>
</feature>
<dbReference type="Pfam" id="PF13602">
    <property type="entry name" value="ADH_zinc_N_2"/>
    <property type="match status" value="1"/>
</dbReference>
<name>A0A075P7R0_9ALTE</name>
<dbReference type="Proteomes" id="UP000056090">
    <property type="component" value="Chromosome"/>
</dbReference>
<evidence type="ECO:0000256" key="5">
    <source>
        <dbReference type="ARBA" id="ARBA00022884"/>
    </source>
</evidence>